<gene>
    <name evidence="1" type="ORF">H8K26_07715</name>
</gene>
<dbReference type="InterPro" id="IPR006487">
    <property type="entry name" value="Phage_lambda_L"/>
</dbReference>
<dbReference type="RefSeq" id="WP_190478841.1">
    <property type="nucleotide sequence ID" value="NZ_JACOFT010000002.1"/>
</dbReference>
<evidence type="ECO:0000313" key="1">
    <source>
        <dbReference type="EMBL" id="MBC3811327.1"/>
    </source>
</evidence>
<protein>
    <submittedName>
        <fullName evidence="1">Phage minor tail protein L</fullName>
    </submittedName>
</protein>
<organism evidence="1 2">
    <name type="scientific">Undibacterium aquatile</name>
    <dbReference type="NCBI Taxonomy" id="1537398"/>
    <lineage>
        <taxon>Bacteria</taxon>
        <taxon>Pseudomonadati</taxon>
        <taxon>Pseudomonadota</taxon>
        <taxon>Betaproteobacteria</taxon>
        <taxon>Burkholderiales</taxon>
        <taxon>Oxalobacteraceae</taxon>
        <taxon>Undibacterium</taxon>
    </lineage>
</organism>
<accession>A0ABR6XEJ0</accession>
<reference evidence="1 2" key="1">
    <citation type="submission" date="2020-08" db="EMBL/GenBank/DDBJ databases">
        <title>Novel species isolated from subtropical streams in China.</title>
        <authorList>
            <person name="Lu H."/>
        </authorList>
    </citation>
    <scope>NUCLEOTIDE SEQUENCE [LARGE SCALE GENOMIC DNA]</scope>
    <source>
        <strain evidence="1 2">CCTCC AB 2015119</strain>
    </source>
</reference>
<dbReference type="NCBIfam" id="TIGR01600">
    <property type="entry name" value="phage_tail_L"/>
    <property type="match status" value="1"/>
</dbReference>
<dbReference type="Proteomes" id="UP000637632">
    <property type="component" value="Unassembled WGS sequence"/>
</dbReference>
<name>A0ABR6XEJ0_9BURK</name>
<comment type="caution">
    <text evidence="1">The sequence shown here is derived from an EMBL/GenBank/DDBJ whole genome shotgun (WGS) entry which is preliminary data.</text>
</comment>
<dbReference type="Pfam" id="PF05100">
    <property type="entry name" value="Phage_tail_L"/>
    <property type="match status" value="1"/>
</dbReference>
<sequence>MNIPTIDVQLLELSEKIDLFELDATAMGGSILRFHGYAQTGIITWQEQQYSPWPIQATGFAQTGSGSLPTPQLSVGNIDGSISSMCIYFDDLVGAKLTRHTTMGKYLDAINFKNGNPTADPTQEFPLEIWYIEQKSSETSEVVEFQLASALDCMGTLLPRRQIVANVCAWLSTGGYRGPYCGYTGAAKFDKNGNPVTDSSQDRCGGKLSDCKLRFGAGNPINFGGFPGAGLT</sequence>
<keyword evidence="2" id="KW-1185">Reference proteome</keyword>
<proteinExistence type="predicted"/>
<evidence type="ECO:0000313" key="2">
    <source>
        <dbReference type="Proteomes" id="UP000637632"/>
    </source>
</evidence>
<dbReference type="EMBL" id="JACOFT010000002">
    <property type="protein sequence ID" value="MBC3811327.1"/>
    <property type="molecule type" value="Genomic_DNA"/>
</dbReference>